<dbReference type="EMBL" id="CP022954">
    <property type="protein sequence ID" value="QGV17692.1"/>
    <property type="molecule type" value="Genomic_DNA"/>
</dbReference>
<sequence length="41" mass="4378">MIWHKRQTKTTPAVPNSAISGQMGLERGDGASRPKTGLEVA</sequence>
<name>A0AAP9HGH8_LACPA</name>
<reference evidence="2 3" key="1">
    <citation type="submission" date="2017-08" db="EMBL/GenBank/DDBJ databases">
        <title>Genome sequence, comparative genomics and functional analysis of the highly adhesive Lactobacillus paracasei Kobulty strain.</title>
        <authorList>
            <person name="Koryszewska-Baginska A."/>
            <person name="Grynberg M."/>
            <person name="Aleksandrzak-Piekarczyk T."/>
        </authorList>
    </citation>
    <scope>NUCLEOTIDE SEQUENCE [LARGE SCALE GENOMIC DNA]</scope>
    <source>
        <strain evidence="2 3">IBB3423</strain>
    </source>
</reference>
<accession>A0AAP9HGH8</accession>
<feature type="compositionally biased region" description="Polar residues" evidence="1">
    <location>
        <begin position="9"/>
        <end position="20"/>
    </location>
</feature>
<proteinExistence type="predicted"/>
<evidence type="ECO:0000313" key="2">
    <source>
        <dbReference type="EMBL" id="QGV17692.1"/>
    </source>
</evidence>
<protein>
    <submittedName>
        <fullName evidence="2">Uncharacterized protein</fullName>
    </submittedName>
</protein>
<gene>
    <name evidence="2" type="ORF">LCAKO_1159</name>
</gene>
<organism evidence="2 3">
    <name type="scientific">Lacticaseibacillus paracasei subsp. paracasei</name>
    <dbReference type="NCBI Taxonomy" id="47714"/>
    <lineage>
        <taxon>Bacteria</taxon>
        <taxon>Bacillati</taxon>
        <taxon>Bacillota</taxon>
        <taxon>Bacilli</taxon>
        <taxon>Lactobacillales</taxon>
        <taxon>Lactobacillaceae</taxon>
        <taxon>Lacticaseibacillus</taxon>
    </lineage>
</organism>
<dbReference type="Proteomes" id="UP000423274">
    <property type="component" value="Chromosome"/>
</dbReference>
<dbReference type="AlphaFoldDB" id="A0AAP9HGH8"/>
<evidence type="ECO:0000256" key="1">
    <source>
        <dbReference type="SAM" id="MobiDB-lite"/>
    </source>
</evidence>
<feature type="region of interest" description="Disordered" evidence="1">
    <location>
        <begin position="1"/>
        <end position="41"/>
    </location>
</feature>
<evidence type="ECO:0000313" key="3">
    <source>
        <dbReference type="Proteomes" id="UP000423274"/>
    </source>
</evidence>